<evidence type="ECO:0000313" key="3">
    <source>
        <dbReference type="Proteomes" id="UP000225277"/>
    </source>
</evidence>
<dbReference type="AlphaFoldDB" id="A0A2D3ULE7"/>
<dbReference type="RefSeq" id="XP_023621599.1">
    <property type="nucleotide sequence ID" value="XM_023765831.1"/>
</dbReference>
<sequence>MSPDCDCERCVARRSVGKTPLHLKTYDDSTGPATPPPDPPPRFSYYDEDGICKSDRSKVPDCCCTRCKTRAASRKPPIHLKAFDDTVNLPWHCVCNSDCKAKTCSEKCACTKCGFGRSRCHWICSWNPFTEDDVPRTLRSRHSILYQFESAYNNYPKLVASYGRLDYDTCKSEDLKAFVQQRGLVDPFPPGLTLKSTYIRILDAADRAYRFRFLDLPPEMRNLVYDELLLLRPYGEFNGCHTSILSTCREIYDDASAIIFAINDLKCEFSLDHTTYDGEGVFEVVLNKSPGDYARFCILEADDFFLRATSLRIQITAQRHDTDDNFYYMPISNGLLAFASSFMEGNALIELRIDFSLGSTETVTSIEAHRILWPLRRLRGIKKVEVSGDLSTELAKSIQNDMQSDTSVTNTLFWQRDVKRQANRYLGFDPRYGQEDSKHDFVGLRHQVYTISKELPEIDTRSSPVVGPFFENETQEVEAQKQIRALEALLALIPKDKY</sequence>
<name>A0A2D3ULE7_9PEZI</name>
<dbReference type="GeneID" id="35606754"/>
<dbReference type="EMBL" id="FJUY01000001">
    <property type="protein sequence ID" value="CZT14702.1"/>
    <property type="molecule type" value="Genomic_DNA"/>
</dbReference>
<dbReference type="Proteomes" id="UP000225277">
    <property type="component" value="Unassembled WGS sequence"/>
</dbReference>
<accession>A0A2D3ULE7</accession>
<evidence type="ECO:0000256" key="1">
    <source>
        <dbReference type="SAM" id="MobiDB-lite"/>
    </source>
</evidence>
<evidence type="ECO:0000313" key="2">
    <source>
        <dbReference type="EMBL" id="CZT14702.1"/>
    </source>
</evidence>
<feature type="region of interest" description="Disordered" evidence="1">
    <location>
        <begin position="21"/>
        <end position="40"/>
    </location>
</feature>
<organism evidence="2 3">
    <name type="scientific">Ramularia collo-cygni</name>
    <dbReference type="NCBI Taxonomy" id="112498"/>
    <lineage>
        <taxon>Eukaryota</taxon>
        <taxon>Fungi</taxon>
        <taxon>Dikarya</taxon>
        <taxon>Ascomycota</taxon>
        <taxon>Pezizomycotina</taxon>
        <taxon>Dothideomycetes</taxon>
        <taxon>Dothideomycetidae</taxon>
        <taxon>Mycosphaerellales</taxon>
        <taxon>Mycosphaerellaceae</taxon>
        <taxon>Ramularia</taxon>
    </lineage>
</organism>
<dbReference type="OrthoDB" id="3650837at2759"/>
<gene>
    <name evidence="2" type="ORF">RCC_12200</name>
</gene>
<proteinExistence type="predicted"/>
<keyword evidence="3" id="KW-1185">Reference proteome</keyword>
<reference evidence="2 3" key="1">
    <citation type="submission" date="2016-03" db="EMBL/GenBank/DDBJ databases">
        <authorList>
            <person name="Ploux O."/>
        </authorList>
    </citation>
    <scope>NUCLEOTIDE SEQUENCE [LARGE SCALE GENOMIC DNA]</scope>
    <source>
        <strain evidence="2 3">URUG2</strain>
    </source>
</reference>
<protein>
    <submittedName>
        <fullName evidence="2">Uncharacterized protein</fullName>
    </submittedName>
</protein>